<reference evidence="2" key="1">
    <citation type="submission" date="2021-10" db="EMBL/GenBank/DDBJ databases">
        <authorList>
            <person name="Todd Z."/>
            <person name="Wilkey A."/>
            <person name="Mckay W."/>
            <person name="Sharma R."/>
            <person name="Grose J.H."/>
        </authorList>
    </citation>
    <scope>NUCLEOTIDE SEQUENCE</scope>
</reference>
<sequence>MPKISRSKPFKISHSKAKVGRRCQKAYYYKYILKLKKKTKSRPLMIGSLVHESIESYIKTGFYMHKFKEFREDTFRKLNVEERALNADIFDLCKSLVRGWILRWNSLGWEMEWVEKEFEVEIAPGVLFIGKIDGRAKDREGRSWLYEHKTCKRMPDELVRMYDVQTPLYISVLPEIDEPPVVGVLWDYIRTKMPAKPELLKSGGLSMRKSIDTLPEVYAREVKRHGYNLAGYSDIIDSLKLNEENFYRRIQYPVSKPQAINLREELMITVRYLQDLEEKGEYCRNLTRDCGWCDFKDLCYAELRGDDTEFLMKYDFEVKDDKEKGTERDIVEGETGD</sequence>
<dbReference type="EMBL" id="OK499995">
    <property type="protein sequence ID" value="UGO51452.1"/>
    <property type="molecule type" value="Genomic_DNA"/>
</dbReference>
<accession>A0AAE9CEZ5</accession>
<dbReference type="InterPro" id="IPR011604">
    <property type="entry name" value="PDDEXK-like_dom_sf"/>
</dbReference>
<keyword evidence="3" id="KW-1185">Reference proteome</keyword>
<name>A0AAE9CEZ5_9CAUD</name>
<dbReference type="Gene3D" id="3.90.320.10">
    <property type="match status" value="1"/>
</dbReference>
<organism evidence="2 3">
    <name type="scientific">Serratia phage vB_SmaS_Tlacuache</name>
    <dbReference type="NCBI Taxonomy" id="2894809"/>
    <lineage>
        <taxon>Viruses</taxon>
        <taxon>Duplodnaviria</taxon>
        <taxon>Heunggongvirae</taxon>
        <taxon>Uroviricota</taxon>
        <taxon>Caudoviricetes</taxon>
        <taxon>Serbinvirus</taxon>
        <taxon>Serbinvirus tlacuache</taxon>
    </lineage>
</organism>
<feature type="domain" description="PD-(D/E)XK endonuclease-like" evidence="1">
    <location>
        <begin position="12"/>
        <end position="299"/>
    </location>
</feature>
<evidence type="ECO:0000259" key="1">
    <source>
        <dbReference type="Pfam" id="PF12705"/>
    </source>
</evidence>
<dbReference type="InterPro" id="IPR038726">
    <property type="entry name" value="PDDEXK_AddAB-type"/>
</dbReference>
<evidence type="ECO:0000313" key="2">
    <source>
        <dbReference type="EMBL" id="UGO51452.1"/>
    </source>
</evidence>
<dbReference type="Pfam" id="PF12705">
    <property type="entry name" value="PDDEXK_1"/>
    <property type="match status" value="1"/>
</dbReference>
<dbReference type="Proteomes" id="UP000827875">
    <property type="component" value="Segment"/>
</dbReference>
<proteinExistence type="predicted"/>
<protein>
    <recommendedName>
        <fullName evidence="1">PD-(D/E)XK endonuclease-like domain-containing protein</fullName>
    </recommendedName>
</protein>
<gene>
    <name evidence="2" type="ORF">TLACUACHE_38</name>
</gene>
<evidence type="ECO:0000313" key="3">
    <source>
        <dbReference type="Proteomes" id="UP000827875"/>
    </source>
</evidence>